<dbReference type="Ensembl" id="ENSNNAT00000022715.1">
    <property type="protein sequence ID" value="ENSNNAP00000021666.1"/>
    <property type="gene ID" value="ENSNNAG00000014318.1"/>
</dbReference>
<comment type="catalytic activity">
    <reaction evidence="1">
        <text>dihydroxyacetone phosphate = methylglyoxal + phosphate</text>
        <dbReference type="Rhea" id="RHEA:17937"/>
        <dbReference type="ChEBI" id="CHEBI:17158"/>
        <dbReference type="ChEBI" id="CHEBI:43474"/>
        <dbReference type="ChEBI" id="CHEBI:57642"/>
        <dbReference type="EC" id="4.2.3.3"/>
    </reaction>
</comment>
<evidence type="ECO:0000256" key="9">
    <source>
        <dbReference type="ARBA" id="ARBA00023152"/>
    </source>
</evidence>
<dbReference type="PANTHER" id="PTHR21139:SF2">
    <property type="entry name" value="TRIOSEPHOSPHATE ISOMERASE"/>
    <property type="match status" value="1"/>
</dbReference>
<keyword evidence="8 11" id="KW-0312">Gluconeogenesis</keyword>
<dbReference type="GO" id="GO:0004807">
    <property type="term" value="F:triose-phosphate isomerase activity"/>
    <property type="evidence" value="ECO:0007669"/>
    <property type="project" value="UniProtKB-EC"/>
</dbReference>
<keyword evidence="9 11" id="KW-0324">Glycolysis</keyword>
<evidence type="ECO:0000256" key="10">
    <source>
        <dbReference type="ARBA" id="ARBA00023235"/>
    </source>
</evidence>
<evidence type="ECO:0000313" key="13">
    <source>
        <dbReference type="Proteomes" id="UP000694559"/>
    </source>
</evidence>
<evidence type="ECO:0000313" key="12">
    <source>
        <dbReference type="Ensembl" id="ENSNNAP00000021666.1"/>
    </source>
</evidence>
<dbReference type="EC" id="5.3.1.1" evidence="11"/>
<keyword evidence="10 11" id="KW-0413">Isomerase</keyword>
<dbReference type="GO" id="GO:0005829">
    <property type="term" value="C:cytosol"/>
    <property type="evidence" value="ECO:0007669"/>
    <property type="project" value="TreeGrafter"/>
</dbReference>
<dbReference type="UniPathway" id="UPA00109">
    <property type="reaction ID" value="UER00189"/>
</dbReference>
<dbReference type="CDD" id="cd00311">
    <property type="entry name" value="TIM"/>
    <property type="match status" value="1"/>
</dbReference>
<dbReference type="Proteomes" id="UP000694559">
    <property type="component" value="Unplaced"/>
</dbReference>
<reference evidence="12" key="2">
    <citation type="submission" date="2025-09" db="UniProtKB">
        <authorList>
            <consortium name="Ensembl"/>
        </authorList>
    </citation>
    <scope>IDENTIFICATION</scope>
</reference>
<dbReference type="AlphaFoldDB" id="A0A8C6Y298"/>
<dbReference type="Pfam" id="PF00121">
    <property type="entry name" value="TIM"/>
    <property type="match status" value="1"/>
</dbReference>
<evidence type="ECO:0000256" key="6">
    <source>
        <dbReference type="ARBA" id="ARBA00011738"/>
    </source>
</evidence>
<evidence type="ECO:0000256" key="4">
    <source>
        <dbReference type="ARBA" id="ARBA00004680"/>
    </source>
</evidence>
<comment type="function">
    <text evidence="3">It is also responsible for the non-negligible production of methylglyoxal a reactive cytotoxic side-product that modifies and can alter proteins, DNA and lipids.</text>
</comment>
<evidence type="ECO:0000256" key="2">
    <source>
        <dbReference type="ARBA" id="ARBA00002041"/>
    </source>
</evidence>
<protein>
    <recommendedName>
        <fullName evidence="7 11">Triosephosphate isomerase</fullName>
        <ecNumber evidence="11">5.3.1.1</ecNumber>
    </recommendedName>
</protein>
<evidence type="ECO:0000256" key="8">
    <source>
        <dbReference type="ARBA" id="ARBA00022432"/>
    </source>
</evidence>
<comment type="function">
    <text evidence="2">Triosephosphate isomerase is an extremely efficient metabolic enzyme that catalyzes the interconversion between dihydroxyacetone phosphate (DHAP) and D-glyceraldehyde-3-phosphate (G3P) in glycolysis and gluconeogenesis.</text>
</comment>
<reference evidence="12" key="1">
    <citation type="submission" date="2025-08" db="UniProtKB">
        <authorList>
            <consortium name="Ensembl"/>
        </authorList>
    </citation>
    <scope>IDENTIFICATION</scope>
</reference>
<dbReference type="GO" id="GO:0006094">
    <property type="term" value="P:gluconeogenesis"/>
    <property type="evidence" value="ECO:0007669"/>
    <property type="project" value="UniProtKB-UniPathway"/>
</dbReference>
<comment type="pathway">
    <text evidence="11">Carbohydrate biosynthesis; gluconeogenesis.</text>
</comment>
<evidence type="ECO:0000256" key="3">
    <source>
        <dbReference type="ARBA" id="ARBA00004104"/>
    </source>
</evidence>
<proteinExistence type="inferred from homology"/>
<dbReference type="InterPro" id="IPR035990">
    <property type="entry name" value="TIM_sf"/>
</dbReference>
<comment type="pathway">
    <text evidence="4 11">Carbohydrate degradation; glycolysis; D-glyceraldehyde 3-phosphate from glycerone phosphate: step 1/1.</text>
</comment>
<comment type="catalytic activity">
    <reaction evidence="11">
        <text>D-glyceraldehyde 3-phosphate = dihydroxyacetone phosphate</text>
        <dbReference type="Rhea" id="RHEA:18585"/>
        <dbReference type="ChEBI" id="CHEBI:57642"/>
        <dbReference type="ChEBI" id="CHEBI:59776"/>
        <dbReference type="EC" id="5.3.1.1"/>
    </reaction>
</comment>
<dbReference type="GO" id="GO:0019563">
    <property type="term" value="P:glycerol catabolic process"/>
    <property type="evidence" value="ECO:0007669"/>
    <property type="project" value="TreeGrafter"/>
</dbReference>
<dbReference type="InterPro" id="IPR013785">
    <property type="entry name" value="Aldolase_TIM"/>
</dbReference>
<dbReference type="UniPathway" id="UPA00138"/>
<name>A0A8C6Y298_NAJNA</name>
<keyword evidence="13" id="KW-1185">Reference proteome</keyword>
<organism evidence="12 13">
    <name type="scientific">Naja naja</name>
    <name type="common">Indian cobra</name>
    <dbReference type="NCBI Taxonomy" id="35670"/>
    <lineage>
        <taxon>Eukaryota</taxon>
        <taxon>Metazoa</taxon>
        <taxon>Chordata</taxon>
        <taxon>Craniata</taxon>
        <taxon>Vertebrata</taxon>
        <taxon>Euteleostomi</taxon>
        <taxon>Lepidosauria</taxon>
        <taxon>Squamata</taxon>
        <taxon>Bifurcata</taxon>
        <taxon>Unidentata</taxon>
        <taxon>Episquamata</taxon>
        <taxon>Toxicofera</taxon>
        <taxon>Serpentes</taxon>
        <taxon>Colubroidea</taxon>
        <taxon>Elapidae</taxon>
        <taxon>Elapinae</taxon>
        <taxon>Naja</taxon>
    </lineage>
</organism>
<evidence type="ECO:0000256" key="1">
    <source>
        <dbReference type="ARBA" id="ARBA00000726"/>
    </source>
</evidence>
<evidence type="ECO:0000256" key="7">
    <source>
        <dbReference type="ARBA" id="ARBA00019397"/>
    </source>
</evidence>
<accession>A0A8C6Y298</accession>
<comment type="subunit">
    <text evidence="6">Homodimer.</text>
</comment>
<dbReference type="Gene3D" id="3.20.20.70">
    <property type="entry name" value="Aldolase class I"/>
    <property type="match status" value="1"/>
</dbReference>
<dbReference type="GO" id="GO:0046166">
    <property type="term" value="P:glyceraldehyde-3-phosphate biosynthetic process"/>
    <property type="evidence" value="ECO:0007669"/>
    <property type="project" value="TreeGrafter"/>
</dbReference>
<dbReference type="GeneTree" id="ENSGT00390000013354"/>
<dbReference type="OrthoDB" id="6715177at2759"/>
<dbReference type="OMA" id="YEPAWAT"/>
<evidence type="ECO:0000256" key="5">
    <source>
        <dbReference type="ARBA" id="ARBA00007422"/>
    </source>
</evidence>
<sequence length="154" mass="16799">MLPKGAFTGEIRPARIKDRRPTFGGSDELIGQKVAHAFSEGLGVIACIGEKPDELVSHRRWVFKQTKAIAGNVEDWRKVVLDYEPAWATRTGKTATAQQAQEVHDKELSTPIIYRGSVTAANCRELASQHDVGGFLVGGASLKPEFVSIINAKQ</sequence>
<evidence type="ECO:0000256" key="11">
    <source>
        <dbReference type="RuleBase" id="RU363013"/>
    </source>
</evidence>
<dbReference type="GO" id="GO:0008929">
    <property type="term" value="F:methylglyoxal synthase activity"/>
    <property type="evidence" value="ECO:0007669"/>
    <property type="project" value="UniProtKB-EC"/>
</dbReference>
<dbReference type="InterPro" id="IPR000652">
    <property type="entry name" value="Triosephosphate_isomerase"/>
</dbReference>
<dbReference type="PANTHER" id="PTHR21139">
    <property type="entry name" value="TRIOSEPHOSPHATE ISOMERASE"/>
    <property type="match status" value="1"/>
</dbReference>
<comment type="similarity">
    <text evidence="5 11">Belongs to the triosephosphate isomerase family.</text>
</comment>
<dbReference type="GO" id="GO:0006096">
    <property type="term" value="P:glycolytic process"/>
    <property type="evidence" value="ECO:0007669"/>
    <property type="project" value="UniProtKB-UniPathway"/>
</dbReference>
<dbReference type="SUPFAM" id="SSF51351">
    <property type="entry name" value="Triosephosphate isomerase (TIM)"/>
    <property type="match status" value="1"/>
</dbReference>
<dbReference type="PROSITE" id="PS51440">
    <property type="entry name" value="TIM_2"/>
    <property type="match status" value="1"/>
</dbReference>